<reference evidence="1" key="2">
    <citation type="submission" date="2023-04" db="EMBL/GenBank/DDBJ databases">
        <authorList>
            <person name="Bu L."/>
            <person name="Lu L."/>
            <person name="Laidemitt M.R."/>
            <person name="Zhang S.M."/>
            <person name="Mutuku M."/>
            <person name="Mkoji G."/>
            <person name="Steinauer M."/>
            <person name="Loker E.S."/>
        </authorList>
    </citation>
    <scope>NUCLEOTIDE SEQUENCE</scope>
    <source>
        <strain evidence="1">KasaAsao</strain>
        <tissue evidence="1">Whole Snail</tissue>
    </source>
</reference>
<reference evidence="1" key="1">
    <citation type="journal article" date="2023" name="PLoS Negl. Trop. Dis.">
        <title>A genome sequence for Biomphalaria pfeifferi, the major vector snail for the human-infecting parasite Schistosoma mansoni.</title>
        <authorList>
            <person name="Bu L."/>
            <person name="Lu L."/>
            <person name="Laidemitt M.R."/>
            <person name="Zhang S.M."/>
            <person name="Mutuku M."/>
            <person name="Mkoji G."/>
            <person name="Steinauer M."/>
            <person name="Loker E.S."/>
        </authorList>
    </citation>
    <scope>NUCLEOTIDE SEQUENCE</scope>
    <source>
        <strain evidence="1">KasaAsao</strain>
    </source>
</reference>
<keyword evidence="2" id="KW-1185">Reference proteome</keyword>
<evidence type="ECO:0000313" key="1">
    <source>
        <dbReference type="EMBL" id="KAK0047492.1"/>
    </source>
</evidence>
<protein>
    <submittedName>
        <fullName evidence="1">Jerky protein</fullName>
    </submittedName>
</protein>
<comment type="caution">
    <text evidence="1">The sequence shown here is derived from an EMBL/GenBank/DDBJ whole genome shotgun (WGS) entry which is preliminary data.</text>
</comment>
<organism evidence="1 2">
    <name type="scientific">Biomphalaria pfeifferi</name>
    <name type="common">Bloodfluke planorb</name>
    <name type="synonym">Freshwater snail</name>
    <dbReference type="NCBI Taxonomy" id="112525"/>
    <lineage>
        <taxon>Eukaryota</taxon>
        <taxon>Metazoa</taxon>
        <taxon>Spiralia</taxon>
        <taxon>Lophotrochozoa</taxon>
        <taxon>Mollusca</taxon>
        <taxon>Gastropoda</taxon>
        <taxon>Heterobranchia</taxon>
        <taxon>Euthyneura</taxon>
        <taxon>Panpulmonata</taxon>
        <taxon>Hygrophila</taxon>
        <taxon>Lymnaeoidea</taxon>
        <taxon>Planorbidae</taxon>
        <taxon>Biomphalaria</taxon>
    </lineage>
</organism>
<name>A0AAD8F0R1_BIOPF</name>
<dbReference type="Proteomes" id="UP001233172">
    <property type="component" value="Unassembled WGS sequence"/>
</dbReference>
<dbReference type="EMBL" id="JASAOG010000150">
    <property type="protein sequence ID" value="KAK0047492.1"/>
    <property type="molecule type" value="Genomic_DNA"/>
</dbReference>
<evidence type="ECO:0000313" key="2">
    <source>
        <dbReference type="Proteomes" id="UP001233172"/>
    </source>
</evidence>
<proteinExistence type="predicted"/>
<sequence>MASMSKNKRVYGHHDPELIKDEVHEIKTKKMSIKQAAKHVRLLLSTLCNKKRDKRPVVYTNRTLNQAEKNRLAQWRINLRKHGFGNSYKEIVEIVPDILAAKNLSHSPETIIKKPSRQWLSGFYRQHPEFSIRSSKACGKETVVSSTPKKFEKWFSNFIKCMNQSDPTILSSSNRIFIPDERGFSFDPKSREVVANKCSTHVTSYTMTLATVLACLIDAAQYTAPLLIYPCKRNPRQNLLEDFPEALLQVSSDVNTTLPDEENLTSQDQLETTAPLSIFTPPYAPETSLSSIPHDFFKCPKLPETSTSAVISQASMSSAAFSLDTVASYSVSITTIQPDVSTSYSVATSSAPSTFQVLPEIPSSTLPQSPPETPSSTSINLNRQQLNALKENSLFFLRQNIQR</sequence>
<dbReference type="AlphaFoldDB" id="A0AAD8F0R1"/>
<gene>
    <name evidence="1" type="ORF">Bpfe_023044</name>
</gene>
<accession>A0AAD8F0R1</accession>